<dbReference type="EMBL" id="FOCQ01000002">
    <property type="protein sequence ID" value="SEM78583.1"/>
    <property type="molecule type" value="Genomic_DNA"/>
</dbReference>
<dbReference type="PANTHER" id="PTHR47505">
    <property type="entry name" value="DNA UTILIZATION PROTEIN YHGH"/>
    <property type="match status" value="1"/>
</dbReference>
<keyword evidence="5" id="KW-1185">Reference proteome</keyword>
<reference evidence="4 5" key="1">
    <citation type="submission" date="2016-10" db="EMBL/GenBank/DDBJ databases">
        <authorList>
            <person name="de Groot N.N."/>
        </authorList>
    </citation>
    <scope>NUCLEOTIDE SEQUENCE [LARGE SCALE GENOMIC DNA]</scope>
    <source>
        <strain evidence="4 5">DSM 46701</strain>
    </source>
</reference>
<dbReference type="SUPFAM" id="SSF53271">
    <property type="entry name" value="PRTase-like"/>
    <property type="match status" value="1"/>
</dbReference>
<dbReference type="InterPro" id="IPR051910">
    <property type="entry name" value="ComF/GntX_DNA_util-trans"/>
</dbReference>
<evidence type="ECO:0000313" key="5">
    <source>
        <dbReference type="Proteomes" id="UP000199695"/>
    </source>
</evidence>
<feature type="domain" description="Phosphoribosyltransferase" evidence="2">
    <location>
        <begin position="247"/>
        <end position="300"/>
    </location>
</feature>
<gene>
    <name evidence="4" type="ORF">SAMN05444955_10233</name>
</gene>
<comment type="similarity">
    <text evidence="1">Belongs to the ComF/GntX family.</text>
</comment>
<dbReference type="InterPro" id="IPR000836">
    <property type="entry name" value="PRTase_dom"/>
</dbReference>
<proteinExistence type="inferred from homology"/>
<organism evidence="4 5">
    <name type="scientific">Lihuaxuella thermophila</name>
    <dbReference type="NCBI Taxonomy" id="1173111"/>
    <lineage>
        <taxon>Bacteria</taxon>
        <taxon>Bacillati</taxon>
        <taxon>Bacillota</taxon>
        <taxon>Bacilli</taxon>
        <taxon>Bacillales</taxon>
        <taxon>Thermoactinomycetaceae</taxon>
        <taxon>Lihuaxuella</taxon>
    </lineage>
</organism>
<dbReference type="CDD" id="cd06223">
    <property type="entry name" value="PRTases_typeI"/>
    <property type="match status" value="1"/>
</dbReference>
<name>A0A1H8B756_9BACL</name>
<dbReference type="PANTHER" id="PTHR47505:SF1">
    <property type="entry name" value="DNA UTILIZATION PROTEIN YHGH"/>
    <property type="match status" value="1"/>
</dbReference>
<dbReference type="AlphaFoldDB" id="A0A1H8B756"/>
<dbReference type="OrthoDB" id="9779910at2"/>
<dbReference type="Pfam" id="PF18912">
    <property type="entry name" value="DZR_2"/>
    <property type="match status" value="1"/>
</dbReference>
<dbReference type="Proteomes" id="UP000199695">
    <property type="component" value="Unassembled WGS sequence"/>
</dbReference>
<sequence>MVEPVGPNNLMEKRRSFLDNLSVFWYPNIQTCVPVFVFLAEQMWNNPRKRRISQRRSVLHIVDWWSVLFPPDHRCWLCDSAPVPAGFWVSVREKVCAACREQLTPIVSAGCRVCGRSADGNSTGICPDCARVNPSERICNRSAVVYSDGAKQIIQLFKYRGKESLSSPLGVWMAEVAASHFGKQISLVTFVPLHPERLSERGFNQAELLANVIGKRLRLPVCSLLTRSRATLPQSTRTRQDRLVAMQNVFQLSEQVNPKRIENKRILIVDDVYTTGATLRECAKSLRQAGASHVCSVTFAR</sequence>
<feature type="domain" description="Double zinc ribbon" evidence="3">
    <location>
        <begin position="66"/>
        <end position="130"/>
    </location>
</feature>
<evidence type="ECO:0000313" key="4">
    <source>
        <dbReference type="EMBL" id="SEM78583.1"/>
    </source>
</evidence>
<protein>
    <submittedName>
        <fullName evidence="4">ComF family protein</fullName>
    </submittedName>
</protein>
<dbReference type="InterPro" id="IPR029057">
    <property type="entry name" value="PRTase-like"/>
</dbReference>
<dbReference type="Pfam" id="PF00156">
    <property type="entry name" value="Pribosyltran"/>
    <property type="match status" value="1"/>
</dbReference>
<evidence type="ECO:0000259" key="3">
    <source>
        <dbReference type="Pfam" id="PF18912"/>
    </source>
</evidence>
<accession>A0A1H8B756</accession>
<dbReference type="Gene3D" id="3.40.50.2020">
    <property type="match status" value="1"/>
</dbReference>
<evidence type="ECO:0000259" key="2">
    <source>
        <dbReference type="Pfam" id="PF00156"/>
    </source>
</evidence>
<dbReference type="InterPro" id="IPR044005">
    <property type="entry name" value="DZR_2"/>
</dbReference>
<dbReference type="STRING" id="1173111.SAMN05444955_10233"/>
<evidence type="ECO:0000256" key="1">
    <source>
        <dbReference type="ARBA" id="ARBA00008007"/>
    </source>
</evidence>